<dbReference type="AlphaFoldDB" id="A0A3N4S100"/>
<evidence type="ECO:0000256" key="1">
    <source>
        <dbReference type="ARBA" id="ARBA00023015"/>
    </source>
</evidence>
<feature type="domain" description="HTH tetR-type" evidence="6">
    <location>
        <begin position="40"/>
        <end position="100"/>
    </location>
</feature>
<dbReference type="GO" id="GO:0045892">
    <property type="term" value="P:negative regulation of DNA-templated transcription"/>
    <property type="evidence" value="ECO:0007669"/>
    <property type="project" value="InterPro"/>
</dbReference>
<feature type="region of interest" description="Disordered" evidence="5">
    <location>
        <begin position="1"/>
        <end position="41"/>
    </location>
</feature>
<organism evidence="7 8">
    <name type="scientific">Kitasatospora cineracea</name>
    <dbReference type="NCBI Taxonomy" id="88074"/>
    <lineage>
        <taxon>Bacteria</taxon>
        <taxon>Bacillati</taxon>
        <taxon>Actinomycetota</taxon>
        <taxon>Actinomycetes</taxon>
        <taxon>Kitasatosporales</taxon>
        <taxon>Streptomycetaceae</taxon>
        <taxon>Kitasatospora</taxon>
    </lineage>
</organism>
<feature type="DNA-binding region" description="H-T-H motif" evidence="4">
    <location>
        <begin position="63"/>
        <end position="82"/>
    </location>
</feature>
<dbReference type="InterPro" id="IPR004111">
    <property type="entry name" value="Repressor_TetR_C"/>
</dbReference>
<keyword evidence="1" id="KW-0805">Transcription regulation</keyword>
<evidence type="ECO:0000313" key="7">
    <source>
        <dbReference type="EMBL" id="RPE36899.1"/>
    </source>
</evidence>
<dbReference type="Gene3D" id="1.10.357.10">
    <property type="entry name" value="Tetracycline Repressor, domain 2"/>
    <property type="match status" value="1"/>
</dbReference>
<dbReference type="Pfam" id="PF00440">
    <property type="entry name" value="TetR_N"/>
    <property type="match status" value="1"/>
</dbReference>
<comment type="caution">
    <text evidence="7">The sequence shown here is derived from an EMBL/GenBank/DDBJ whole genome shotgun (WGS) entry which is preliminary data.</text>
</comment>
<evidence type="ECO:0000256" key="5">
    <source>
        <dbReference type="SAM" id="MobiDB-lite"/>
    </source>
</evidence>
<keyword evidence="3" id="KW-0804">Transcription</keyword>
<dbReference type="RefSeq" id="WP_123819750.1">
    <property type="nucleotide sequence ID" value="NZ_RKQG01000001.1"/>
</dbReference>
<sequence length="261" mass="27789">MTPRHDADSGSAADSTIGSTAGSGLVWERPEPPARPTPGPLSRALIVGAALELADADGLEGVSMRRVAAALEVGPMRLYGYVETKAELLELMVDAVYAEIAPGPAGVRPAPPEQWRQQLRTIAGRHRAAALRHEWFTQLLGGRPHLGPNALAALESVLAAVRDIPGFAGRPTLVQQAAGVFHAYLAGRLRVEVAQRREERTEGYSDADWQRAMGPYLVRVLAAGRHPALAEVMAEAEHLPRGEEFAAGLELVLDGIAAQVS</sequence>
<dbReference type="SUPFAM" id="SSF46689">
    <property type="entry name" value="Homeodomain-like"/>
    <property type="match status" value="1"/>
</dbReference>
<evidence type="ECO:0000256" key="2">
    <source>
        <dbReference type="ARBA" id="ARBA00023125"/>
    </source>
</evidence>
<proteinExistence type="predicted"/>
<evidence type="ECO:0000313" key="8">
    <source>
        <dbReference type="Proteomes" id="UP000266906"/>
    </source>
</evidence>
<dbReference type="InterPro" id="IPR036271">
    <property type="entry name" value="Tet_transcr_reg_TetR-rel_C_sf"/>
</dbReference>
<accession>A0A3N4S100</accession>
<dbReference type="EMBL" id="RKQG01000001">
    <property type="protein sequence ID" value="RPE36899.1"/>
    <property type="molecule type" value="Genomic_DNA"/>
</dbReference>
<evidence type="ECO:0000259" key="6">
    <source>
        <dbReference type="PROSITE" id="PS50977"/>
    </source>
</evidence>
<dbReference type="PROSITE" id="PS50977">
    <property type="entry name" value="HTH_TETR_2"/>
    <property type="match status" value="1"/>
</dbReference>
<dbReference type="Gene3D" id="1.10.10.60">
    <property type="entry name" value="Homeodomain-like"/>
    <property type="match status" value="1"/>
</dbReference>
<keyword evidence="8" id="KW-1185">Reference proteome</keyword>
<dbReference type="InterPro" id="IPR050109">
    <property type="entry name" value="HTH-type_TetR-like_transc_reg"/>
</dbReference>
<evidence type="ECO:0000256" key="3">
    <source>
        <dbReference type="ARBA" id="ARBA00023163"/>
    </source>
</evidence>
<protein>
    <submittedName>
        <fullName evidence="7">TetR family transcriptional regulator</fullName>
    </submittedName>
</protein>
<evidence type="ECO:0000256" key="4">
    <source>
        <dbReference type="PROSITE-ProRule" id="PRU00335"/>
    </source>
</evidence>
<dbReference type="PANTHER" id="PTHR30055">
    <property type="entry name" value="HTH-TYPE TRANSCRIPTIONAL REGULATOR RUTR"/>
    <property type="match status" value="1"/>
</dbReference>
<dbReference type="GO" id="GO:0003700">
    <property type="term" value="F:DNA-binding transcription factor activity"/>
    <property type="evidence" value="ECO:0007669"/>
    <property type="project" value="TreeGrafter"/>
</dbReference>
<dbReference type="PANTHER" id="PTHR30055:SF151">
    <property type="entry name" value="TRANSCRIPTIONAL REGULATORY PROTEIN"/>
    <property type="match status" value="1"/>
</dbReference>
<dbReference type="GO" id="GO:0000976">
    <property type="term" value="F:transcription cis-regulatory region binding"/>
    <property type="evidence" value="ECO:0007669"/>
    <property type="project" value="TreeGrafter"/>
</dbReference>
<keyword evidence="2 4" id="KW-0238">DNA-binding</keyword>
<dbReference type="Proteomes" id="UP000266906">
    <property type="component" value="Unassembled WGS sequence"/>
</dbReference>
<feature type="compositionally biased region" description="Polar residues" evidence="5">
    <location>
        <begin position="12"/>
        <end position="22"/>
    </location>
</feature>
<reference evidence="7 8" key="1">
    <citation type="submission" date="2018-11" db="EMBL/GenBank/DDBJ databases">
        <title>Sequencing the genomes of 1000 actinobacteria strains.</title>
        <authorList>
            <person name="Klenk H.-P."/>
        </authorList>
    </citation>
    <scope>NUCLEOTIDE SEQUENCE [LARGE SCALE GENOMIC DNA]</scope>
    <source>
        <strain evidence="7 8">DSM 44781</strain>
    </source>
</reference>
<dbReference type="SUPFAM" id="SSF48498">
    <property type="entry name" value="Tetracyclin repressor-like, C-terminal domain"/>
    <property type="match status" value="1"/>
</dbReference>
<name>A0A3N4S100_9ACTN</name>
<dbReference type="InterPro" id="IPR009057">
    <property type="entry name" value="Homeodomain-like_sf"/>
</dbReference>
<dbReference type="InterPro" id="IPR001647">
    <property type="entry name" value="HTH_TetR"/>
</dbReference>
<gene>
    <name evidence="7" type="ORF">EDD38_5280</name>
</gene>
<dbReference type="Pfam" id="PF02909">
    <property type="entry name" value="TetR_C_1"/>
    <property type="match status" value="1"/>
</dbReference>